<feature type="compositionally biased region" description="Low complexity" evidence="1">
    <location>
        <begin position="60"/>
        <end position="79"/>
    </location>
</feature>
<name>A0A8S1W0P3_PAROT</name>
<reference evidence="2" key="1">
    <citation type="submission" date="2021-01" db="EMBL/GenBank/DDBJ databases">
        <authorList>
            <consortium name="Genoscope - CEA"/>
            <person name="William W."/>
        </authorList>
    </citation>
    <scope>NUCLEOTIDE SEQUENCE</scope>
</reference>
<proteinExistence type="predicted"/>
<sequence>MRRQMKKLMEQNEPKEVVDEQLVKQVHQVEQQKKQKQVFQMMEMSDSEDEQQPEQKNEESQTQQSDQTTQPQNEHNNNNQKKKKNKNKKKKDKKQQQQETSQKQEQNQDDDFEFLDKVQAEQTQQLQQQSQMIQFQESQENGPLAINIKKLNYNKELQQHFKNAKIAGGQQKKGHKNAKQLYLTYNPEINIPLPDKFNVKLGNLNEQGLQLFSFVASQQYERLQQDYTIVKGYYDPQAIFNFLQMNPSHCEAQFDVSEYFRLKGDYKQANELLERLLYIYESSLGYGFNKFFEDASINLEIEENPHSKVFLMSLFKFTDVLTRKGCYKAALEFSKILLKFCPTRDPCGALFLVDCNALKAQQYEYLVNFTSNFARSVYKTNRSSIVFMPNLLYNCALAKFLEKGENHHYTFNDQNITEAINNFGPHPLQASHQVLIIQAILLYPIVLKQLAEANEFVKQNVGNLDGFVDNQRKPFKELLTEEFLQRETYLHWFLQIDSEDDNEGFLKSISIFVEKSKSQWKTNEILKWIKGALGLIVNHIKSQKLDLGSFYEDLTVVKEGAPIYNEVPFQYRRYKELSKSHFLENPERLDFNNIFAENIGAQQQQPQQQLPANFNPLNANQGLLQAVFGTLLPWVHHPNAQM</sequence>
<dbReference type="OMA" id="RAGRYDW"/>
<gene>
    <name evidence="2" type="ORF">POCTA_138.1.T0770236</name>
</gene>
<dbReference type="AlphaFoldDB" id="A0A8S1W0P3"/>
<dbReference type="EMBL" id="CAJJDP010000076">
    <property type="protein sequence ID" value="CAD8181815.1"/>
    <property type="molecule type" value="Genomic_DNA"/>
</dbReference>
<evidence type="ECO:0000256" key="1">
    <source>
        <dbReference type="SAM" id="MobiDB-lite"/>
    </source>
</evidence>
<dbReference type="Pfam" id="PF04910">
    <property type="entry name" value="Tcf25"/>
    <property type="match status" value="1"/>
</dbReference>
<dbReference type="PANTHER" id="PTHR22684:SF0">
    <property type="entry name" value="RIBOSOME QUALITY CONTROL COMPLEX SUBUNIT TCF25"/>
    <property type="match status" value="1"/>
</dbReference>
<dbReference type="InterPro" id="IPR006994">
    <property type="entry name" value="TCF25/Rqc1"/>
</dbReference>
<organism evidence="2 3">
    <name type="scientific">Paramecium octaurelia</name>
    <dbReference type="NCBI Taxonomy" id="43137"/>
    <lineage>
        <taxon>Eukaryota</taxon>
        <taxon>Sar</taxon>
        <taxon>Alveolata</taxon>
        <taxon>Ciliophora</taxon>
        <taxon>Intramacronucleata</taxon>
        <taxon>Oligohymenophorea</taxon>
        <taxon>Peniculida</taxon>
        <taxon>Parameciidae</taxon>
        <taxon>Paramecium</taxon>
    </lineage>
</organism>
<comment type="caution">
    <text evidence="2">The sequence shown here is derived from an EMBL/GenBank/DDBJ whole genome shotgun (WGS) entry which is preliminary data.</text>
</comment>
<accession>A0A8S1W0P3</accession>
<dbReference type="GO" id="GO:1990112">
    <property type="term" value="C:RQC complex"/>
    <property type="evidence" value="ECO:0007669"/>
    <property type="project" value="TreeGrafter"/>
</dbReference>
<dbReference type="Proteomes" id="UP000683925">
    <property type="component" value="Unassembled WGS sequence"/>
</dbReference>
<feature type="region of interest" description="Disordered" evidence="1">
    <location>
        <begin position="26"/>
        <end position="109"/>
    </location>
</feature>
<evidence type="ECO:0000313" key="3">
    <source>
        <dbReference type="Proteomes" id="UP000683925"/>
    </source>
</evidence>
<feature type="compositionally biased region" description="Basic residues" evidence="1">
    <location>
        <begin position="80"/>
        <end position="93"/>
    </location>
</feature>
<dbReference type="PANTHER" id="PTHR22684">
    <property type="entry name" value="NULP1-RELATED"/>
    <property type="match status" value="1"/>
</dbReference>
<protein>
    <recommendedName>
        <fullName evidence="4">Transcription factor 25</fullName>
    </recommendedName>
</protein>
<keyword evidence="3" id="KW-1185">Reference proteome</keyword>
<evidence type="ECO:0000313" key="2">
    <source>
        <dbReference type="EMBL" id="CAD8181815.1"/>
    </source>
</evidence>
<evidence type="ECO:0008006" key="4">
    <source>
        <dbReference type="Google" id="ProtNLM"/>
    </source>
</evidence>
<dbReference type="OrthoDB" id="205993at2759"/>